<organism evidence="6 7">
    <name type="scientific">Mucilaginibacter pocheonensis</name>
    <dbReference type="NCBI Taxonomy" id="398050"/>
    <lineage>
        <taxon>Bacteria</taxon>
        <taxon>Pseudomonadati</taxon>
        <taxon>Bacteroidota</taxon>
        <taxon>Sphingobacteriia</taxon>
        <taxon>Sphingobacteriales</taxon>
        <taxon>Sphingobacteriaceae</taxon>
        <taxon>Mucilaginibacter</taxon>
    </lineage>
</organism>
<feature type="domain" description="Cytochrome c" evidence="5">
    <location>
        <begin position="35"/>
        <end position="124"/>
    </location>
</feature>
<keyword evidence="2 4" id="KW-0479">Metal-binding</keyword>
<dbReference type="Proteomes" id="UP001247620">
    <property type="component" value="Unassembled WGS sequence"/>
</dbReference>
<dbReference type="PANTHER" id="PTHR35008:SF8">
    <property type="entry name" value="ALCOHOL DEHYDROGENASE CYTOCHROME C SUBUNIT"/>
    <property type="match status" value="1"/>
</dbReference>
<dbReference type="PROSITE" id="PS51007">
    <property type="entry name" value="CYTC"/>
    <property type="match status" value="1"/>
</dbReference>
<keyword evidence="7" id="KW-1185">Reference proteome</keyword>
<dbReference type="InterPro" id="IPR036909">
    <property type="entry name" value="Cyt_c-like_dom_sf"/>
</dbReference>
<dbReference type="InterPro" id="IPR009056">
    <property type="entry name" value="Cyt_c-like_dom"/>
</dbReference>
<keyword evidence="1 4" id="KW-0349">Heme</keyword>
<accession>A0ABU1T735</accession>
<dbReference type="Pfam" id="PF00034">
    <property type="entry name" value="Cytochrom_C"/>
    <property type="match status" value="1"/>
</dbReference>
<name>A0ABU1T735_9SPHI</name>
<dbReference type="InterPro" id="IPR051459">
    <property type="entry name" value="Cytochrome_c-type_DH"/>
</dbReference>
<evidence type="ECO:0000256" key="1">
    <source>
        <dbReference type="ARBA" id="ARBA00022617"/>
    </source>
</evidence>
<protein>
    <submittedName>
        <fullName evidence="6">Mono/diheme cytochrome c family protein</fullName>
    </submittedName>
</protein>
<evidence type="ECO:0000313" key="7">
    <source>
        <dbReference type="Proteomes" id="UP001247620"/>
    </source>
</evidence>
<comment type="caution">
    <text evidence="6">The sequence shown here is derived from an EMBL/GenBank/DDBJ whole genome shotgun (WGS) entry which is preliminary data.</text>
</comment>
<dbReference type="Gene3D" id="1.10.760.10">
    <property type="entry name" value="Cytochrome c-like domain"/>
    <property type="match status" value="1"/>
</dbReference>
<dbReference type="EMBL" id="JAVDUU010000001">
    <property type="protein sequence ID" value="MDR6941153.1"/>
    <property type="molecule type" value="Genomic_DNA"/>
</dbReference>
<proteinExistence type="predicted"/>
<gene>
    <name evidence="6" type="ORF">J2W55_000981</name>
</gene>
<evidence type="ECO:0000259" key="5">
    <source>
        <dbReference type="PROSITE" id="PS51007"/>
    </source>
</evidence>
<evidence type="ECO:0000313" key="6">
    <source>
        <dbReference type="EMBL" id="MDR6941153.1"/>
    </source>
</evidence>
<dbReference type="RefSeq" id="WP_310092570.1">
    <property type="nucleotide sequence ID" value="NZ_JAVDUU010000001.1"/>
</dbReference>
<keyword evidence="3 4" id="KW-0408">Iron</keyword>
<dbReference type="PANTHER" id="PTHR35008">
    <property type="entry name" value="BLL4482 PROTEIN-RELATED"/>
    <property type="match status" value="1"/>
</dbReference>
<evidence type="ECO:0000256" key="3">
    <source>
        <dbReference type="ARBA" id="ARBA00023004"/>
    </source>
</evidence>
<evidence type="ECO:0000256" key="2">
    <source>
        <dbReference type="ARBA" id="ARBA00022723"/>
    </source>
</evidence>
<reference evidence="6 7" key="1">
    <citation type="submission" date="2023-07" db="EMBL/GenBank/DDBJ databases">
        <title>Sorghum-associated microbial communities from plants grown in Nebraska, USA.</title>
        <authorList>
            <person name="Schachtman D."/>
        </authorList>
    </citation>
    <scope>NUCLEOTIDE SEQUENCE [LARGE SCALE GENOMIC DNA]</scope>
    <source>
        <strain evidence="6 7">3262</strain>
    </source>
</reference>
<evidence type="ECO:0000256" key="4">
    <source>
        <dbReference type="PROSITE-ProRule" id="PRU00433"/>
    </source>
</evidence>
<sequence length="146" mass="16032">MQKHLIAIFLIFCCITLMGQVKTKSRARPQPSVAPSAVSGKGIYEKYCLTCHQADGGGVPNMNPPLIKTSYVLGDRSRLIKVVLNGFSESVDIDGESYSNVMPAHDFLKDQEIAAVLTYVRKNFTNKTTAISTAQVKAVRAINRKK</sequence>
<dbReference type="SUPFAM" id="SSF46626">
    <property type="entry name" value="Cytochrome c"/>
    <property type="match status" value="1"/>
</dbReference>